<keyword evidence="1" id="KW-0812">Transmembrane</keyword>
<protein>
    <submittedName>
        <fullName evidence="3">Uncharacterized protein</fullName>
    </submittedName>
</protein>
<feature type="signal peptide" evidence="2">
    <location>
        <begin position="1"/>
        <end position="33"/>
    </location>
</feature>
<dbReference type="KEGG" id="aser:Asera_28010"/>
<keyword evidence="1" id="KW-0472">Membrane</keyword>
<evidence type="ECO:0000313" key="4">
    <source>
        <dbReference type="Proteomes" id="UP000680750"/>
    </source>
</evidence>
<feature type="transmembrane region" description="Helical" evidence="1">
    <location>
        <begin position="82"/>
        <end position="100"/>
    </location>
</feature>
<evidence type="ECO:0000256" key="2">
    <source>
        <dbReference type="SAM" id="SignalP"/>
    </source>
</evidence>
<accession>A0A810KZT3</accession>
<evidence type="ECO:0000313" key="3">
    <source>
        <dbReference type="EMBL" id="BCJ28693.1"/>
    </source>
</evidence>
<gene>
    <name evidence="3" type="ORF">Asera_28010</name>
</gene>
<keyword evidence="1" id="KW-1133">Transmembrane helix</keyword>
<feature type="transmembrane region" description="Helical" evidence="1">
    <location>
        <begin position="48"/>
        <end position="70"/>
    </location>
</feature>
<dbReference type="EMBL" id="AP023354">
    <property type="protein sequence ID" value="BCJ28693.1"/>
    <property type="molecule type" value="Genomic_DNA"/>
</dbReference>
<organism evidence="3 4">
    <name type="scientific">Actinocatenispora sera</name>
    <dbReference type="NCBI Taxonomy" id="390989"/>
    <lineage>
        <taxon>Bacteria</taxon>
        <taxon>Bacillati</taxon>
        <taxon>Actinomycetota</taxon>
        <taxon>Actinomycetes</taxon>
        <taxon>Micromonosporales</taxon>
        <taxon>Micromonosporaceae</taxon>
        <taxon>Actinocatenispora</taxon>
    </lineage>
</organism>
<keyword evidence="4" id="KW-1185">Reference proteome</keyword>
<evidence type="ECO:0000256" key="1">
    <source>
        <dbReference type="SAM" id="Phobius"/>
    </source>
</evidence>
<reference evidence="3" key="1">
    <citation type="submission" date="2020-08" db="EMBL/GenBank/DDBJ databases">
        <title>Whole genome shotgun sequence of Actinocatenispora sera NBRC 101916.</title>
        <authorList>
            <person name="Komaki H."/>
            <person name="Tamura T."/>
        </authorList>
    </citation>
    <scope>NUCLEOTIDE SEQUENCE</scope>
    <source>
        <strain evidence="3">NBRC 101916</strain>
    </source>
</reference>
<feature type="chain" id="PRO_5032883009" evidence="2">
    <location>
        <begin position="34"/>
        <end position="115"/>
    </location>
</feature>
<name>A0A810KZT3_9ACTN</name>
<keyword evidence="2" id="KW-0732">Signal</keyword>
<sequence>MENMPALRVRRQRRIGAVLAGLVVLTLTSCAGAAGPNNVAGTATSHTAGFWAGLWHGLILPITFVVSLFTDSVSIYDVHNNGGWYNFGFVLGIFIPVAIFRPRWRSTKRRSARSH</sequence>
<proteinExistence type="predicted"/>
<dbReference type="AlphaFoldDB" id="A0A810KZT3"/>
<dbReference type="Proteomes" id="UP000680750">
    <property type="component" value="Chromosome"/>
</dbReference>